<evidence type="ECO:0000313" key="3">
    <source>
        <dbReference type="Proteomes" id="UP001157974"/>
    </source>
</evidence>
<feature type="signal peptide" evidence="1">
    <location>
        <begin position="1"/>
        <end position="19"/>
    </location>
</feature>
<name>A0AAV8UYI8_9RHOD</name>
<dbReference type="AlphaFoldDB" id="A0AAV8UYI8"/>
<dbReference type="Proteomes" id="UP001157974">
    <property type="component" value="Unassembled WGS sequence"/>
</dbReference>
<proteinExistence type="predicted"/>
<organism evidence="2 3">
    <name type="scientific">Rhodosorus marinus</name>
    <dbReference type="NCBI Taxonomy" id="101924"/>
    <lineage>
        <taxon>Eukaryota</taxon>
        <taxon>Rhodophyta</taxon>
        <taxon>Stylonematophyceae</taxon>
        <taxon>Stylonematales</taxon>
        <taxon>Stylonemataceae</taxon>
        <taxon>Rhodosorus</taxon>
    </lineage>
</organism>
<feature type="chain" id="PRO_5043978715" evidence="1">
    <location>
        <begin position="20"/>
        <end position="335"/>
    </location>
</feature>
<keyword evidence="1" id="KW-0732">Signal</keyword>
<gene>
    <name evidence="2" type="ORF">NDN08_002083</name>
</gene>
<keyword evidence="3" id="KW-1185">Reference proteome</keyword>
<reference evidence="2 3" key="1">
    <citation type="journal article" date="2023" name="Nat. Commun.">
        <title>Origin of minicircular mitochondrial genomes in red algae.</title>
        <authorList>
            <person name="Lee Y."/>
            <person name="Cho C.H."/>
            <person name="Lee Y.M."/>
            <person name="Park S.I."/>
            <person name="Yang J.H."/>
            <person name="West J.A."/>
            <person name="Bhattacharya D."/>
            <person name="Yoon H.S."/>
        </authorList>
    </citation>
    <scope>NUCLEOTIDE SEQUENCE [LARGE SCALE GENOMIC DNA]</scope>
    <source>
        <strain evidence="2 3">CCMP1338</strain>
        <tissue evidence="2">Whole cell</tissue>
    </source>
</reference>
<evidence type="ECO:0000256" key="1">
    <source>
        <dbReference type="SAM" id="SignalP"/>
    </source>
</evidence>
<sequence length="335" mass="37523">MRGQYISVLVLALIGVALATLSPPVPPPTPSKTCKEIASKIPGIMTTREKKCNARKECSQCCDEHCNIVTCNNCDDDCPKQCFDHPKVIDLYVDITCNIDDYWNVECIVCDCPEEGKFDWEAVAKMLKEKLLWQLTESDQCKMGKMFNDFKLTCGLSTKKWSSDGSVVPAANDTGVSARTQTSWPKYFPFQCKFDNWMCIFTDRSFKDVHIRIEKKCHLVGKPACRMSIKKTVPDCYNCDADSQTSWKLSGRVFSTHKTCKESGPANKCVQPPPEITIDFTGGCSELCLHADKGDSCNLCTDKFGNKTDRIPPLCVSKNLDRGLYYNDCSGSEPR</sequence>
<accession>A0AAV8UYI8</accession>
<dbReference type="EMBL" id="JAMWBK010000004">
    <property type="protein sequence ID" value="KAJ8905576.1"/>
    <property type="molecule type" value="Genomic_DNA"/>
</dbReference>
<evidence type="ECO:0000313" key="2">
    <source>
        <dbReference type="EMBL" id="KAJ8905576.1"/>
    </source>
</evidence>
<comment type="caution">
    <text evidence="2">The sequence shown here is derived from an EMBL/GenBank/DDBJ whole genome shotgun (WGS) entry which is preliminary data.</text>
</comment>
<protein>
    <submittedName>
        <fullName evidence="2">Uncharacterized protein</fullName>
    </submittedName>
</protein>